<organism evidence="1 2">
    <name type="scientific">Longibacter salinarum</name>
    <dbReference type="NCBI Taxonomy" id="1850348"/>
    <lineage>
        <taxon>Bacteria</taxon>
        <taxon>Pseudomonadati</taxon>
        <taxon>Rhodothermota</taxon>
        <taxon>Rhodothermia</taxon>
        <taxon>Rhodothermales</taxon>
        <taxon>Salisaetaceae</taxon>
        <taxon>Longibacter</taxon>
    </lineage>
</organism>
<gene>
    <name evidence="1" type="ORF">CRI94_07020</name>
</gene>
<keyword evidence="2" id="KW-1185">Reference proteome</keyword>
<dbReference type="AlphaFoldDB" id="A0A2A8CYY5"/>
<evidence type="ECO:0000313" key="2">
    <source>
        <dbReference type="Proteomes" id="UP000220102"/>
    </source>
</evidence>
<reference evidence="1 2" key="1">
    <citation type="submission" date="2017-10" db="EMBL/GenBank/DDBJ databases">
        <title>Draft genome of Longibacter Salinarum.</title>
        <authorList>
            <person name="Goh K.M."/>
            <person name="Shamsir M.S."/>
            <person name="Lim S.W."/>
        </authorList>
    </citation>
    <scope>NUCLEOTIDE SEQUENCE [LARGE SCALE GENOMIC DNA]</scope>
    <source>
        <strain evidence="1 2">KCTC 52045</strain>
    </source>
</reference>
<dbReference type="RefSeq" id="WP_098074975.1">
    <property type="nucleotide sequence ID" value="NZ_PDEQ01000003.1"/>
</dbReference>
<comment type="caution">
    <text evidence="1">The sequence shown here is derived from an EMBL/GenBank/DDBJ whole genome shotgun (WGS) entry which is preliminary data.</text>
</comment>
<dbReference type="EMBL" id="PDEQ01000003">
    <property type="protein sequence ID" value="PEN13811.1"/>
    <property type="molecule type" value="Genomic_DNA"/>
</dbReference>
<proteinExistence type="predicted"/>
<protein>
    <submittedName>
        <fullName evidence="1">Uncharacterized protein</fullName>
    </submittedName>
</protein>
<dbReference type="Proteomes" id="UP000220102">
    <property type="component" value="Unassembled WGS sequence"/>
</dbReference>
<accession>A0A2A8CYY5</accession>
<sequence>MVETPSSTWTSIRVVDQVSWKGDVPSRYDVVTIILPRDGNESPRHRASDASPPISPVRLHVWTATFLT</sequence>
<evidence type="ECO:0000313" key="1">
    <source>
        <dbReference type="EMBL" id="PEN13811.1"/>
    </source>
</evidence>
<name>A0A2A8CYY5_9BACT</name>